<dbReference type="Proteomes" id="UP000054560">
    <property type="component" value="Unassembled WGS sequence"/>
</dbReference>
<dbReference type="EMBL" id="KQ241747">
    <property type="protein sequence ID" value="KNC84688.1"/>
    <property type="molecule type" value="Genomic_DNA"/>
</dbReference>
<dbReference type="AlphaFoldDB" id="A0A0L0G8X2"/>
<feature type="domain" description="Chromo" evidence="1">
    <location>
        <begin position="73"/>
        <end position="130"/>
    </location>
</feature>
<dbReference type="GeneID" id="25903597"/>
<reference evidence="2 3" key="1">
    <citation type="submission" date="2011-02" db="EMBL/GenBank/DDBJ databases">
        <title>The Genome Sequence of Sphaeroforma arctica JP610.</title>
        <authorList>
            <consortium name="The Broad Institute Genome Sequencing Platform"/>
            <person name="Russ C."/>
            <person name="Cuomo C."/>
            <person name="Young S.K."/>
            <person name="Zeng Q."/>
            <person name="Gargeya S."/>
            <person name="Alvarado L."/>
            <person name="Berlin A."/>
            <person name="Chapman S.B."/>
            <person name="Chen Z."/>
            <person name="Freedman E."/>
            <person name="Gellesch M."/>
            <person name="Goldberg J."/>
            <person name="Griggs A."/>
            <person name="Gujja S."/>
            <person name="Heilman E."/>
            <person name="Heiman D."/>
            <person name="Howarth C."/>
            <person name="Mehta T."/>
            <person name="Neiman D."/>
            <person name="Pearson M."/>
            <person name="Roberts A."/>
            <person name="Saif S."/>
            <person name="Shea T."/>
            <person name="Shenoy N."/>
            <person name="Sisk P."/>
            <person name="Stolte C."/>
            <person name="Sykes S."/>
            <person name="White J."/>
            <person name="Yandava C."/>
            <person name="Burger G."/>
            <person name="Gray M.W."/>
            <person name="Holland P.W.H."/>
            <person name="King N."/>
            <person name="Lang F.B.F."/>
            <person name="Roger A.J."/>
            <person name="Ruiz-Trillo I."/>
            <person name="Haas B."/>
            <person name="Nusbaum C."/>
            <person name="Birren B."/>
        </authorList>
    </citation>
    <scope>NUCLEOTIDE SEQUENCE [LARGE SCALE GENOMIC DNA]</scope>
    <source>
        <strain evidence="2 3">JP610</strain>
    </source>
</reference>
<dbReference type="InterPro" id="IPR000953">
    <property type="entry name" value="Chromo/chromo_shadow_dom"/>
</dbReference>
<evidence type="ECO:0000313" key="2">
    <source>
        <dbReference type="EMBL" id="KNC84688.1"/>
    </source>
</evidence>
<dbReference type="CDD" id="cd00024">
    <property type="entry name" value="CD_CSD"/>
    <property type="match status" value="1"/>
</dbReference>
<evidence type="ECO:0000313" key="3">
    <source>
        <dbReference type="Proteomes" id="UP000054560"/>
    </source>
</evidence>
<sequence length="134" mass="15635">MVRSEGRTTKAMRPLFGPYVIKTRIGQRYELANKDGSAPSEFKGKPVRVELLRLVHRSTDPPLDDTLWAEGGVEFRHIVKHRTNDETGNLEYLVRWREGDPTWETAEAFTDPNDIVAYHKDSQTRTRKRRRDQI</sequence>
<accession>A0A0L0G8X2</accession>
<dbReference type="RefSeq" id="XP_014158590.1">
    <property type="nucleotide sequence ID" value="XM_014303115.1"/>
</dbReference>
<evidence type="ECO:0000259" key="1">
    <source>
        <dbReference type="PROSITE" id="PS50013"/>
    </source>
</evidence>
<keyword evidence="3" id="KW-1185">Reference proteome</keyword>
<dbReference type="PROSITE" id="PS50013">
    <property type="entry name" value="CHROMO_2"/>
    <property type="match status" value="1"/>
</dbReference>
<dbReference type="SMART" id="SM00298">
    <property type="entry name" value="CHROMO"/>
    <property type="match status" value="1"/>
</dbReference>
<dbReference type="InterPro" id="IPR016197">
    <property type="entry name" value="Chromo-like_dom_sf"/>
</dbReference>
<gene>
    <name evidence="2" type="ORF">SARC_03093</name>
</gene>
<dbReference type="Gene3D" id="2.40.50.40">
    <property type="match status" value="1"/>
</dbReference>
<organism evidence="2 3">
    <name type="scientific">Sphaeroforma arctica JP610</name>
    <dbReference type="NCBI Taxonomy" id="667725"/>
    <lineage>
        <taxon>Eukaryota</taxon>
        <taxon>Ichthyosporea</taxon>
        <taxon>Ichthyophonida</taxon>
        <taxon>Sphaeroforma</taxon>
    </lineage>
</organism>
<proteinExistence type="predicted"/>
<name>A0A0L0G8X2_9EUKA</name>
<dbReference type="SUPFAM" id="SSF54160">
    <property type="entry name" value="Chromo domain-like"/>
    <property type="match status" value="1"/>
</dbReference>
<protein>
    <recommendedName>
        <fullName evidence="1">Chromo domain-containing protein</fullName>
    </recommendedName>
</protein>